<reference evidence="1" key="1">
    <citation type="journal article" date="2014" name="Front. Microbiol.">
        <title>High frequency of phylogenetically diverse reductive dehalogenase-homologous genes in deep subseafloor sedimentary metagenomes.</title>
        <authorList>
            <person name="Kawai M."/>
            <person name="Futagami T."/>
            <person name="Toyoda A."/>
            <person name="Takaki Y."/>
            <person name="Nishi S."/>
            <person name="Hori S."/>
            <person name="Arai W."/>
            <person name="Tsubouchi T."/>
            <person name="Morono Y."/>
            <person name="Uchiyama I."/>
            <person name="Ito T."/>
            <person name="Fujiyama A."/>
            <person name="Inagaki F."/>
            <person name="Takami H."/>
        </authorList>
    </citation>
    <scope>NUCLEOTIDE SEQUENCE</scope>
    <source>
        <strain evidence="1">Expedition CK06-06</strain>
    </source>
</reference>
<proteinExistence type="predicted"/>
<organism evidence="1">
    <name type="scientific">marine sediment metagenome</name>
    <dbReference type="NCBI Taxonomy" id="412755"/>
    <lineage>
        <taxon>unclassified sequences</taxon>
        <taxon>metagenomes</taxon>
        <taxon>ecological metagenomes</taxon>
    </lineage>
</organism>
<comment type="caution">
    <text evidence="1">The sequence shown here is derived from an EMBL/GenBank/DDBJ whole genome shotgun (WGS) entry which is preliminary data.</text>
</comment>
<accession>X0W7K3</accession>
<dbReference type="EMBL" id="BARS01035500">
    <property type="protein sequence ID" value="GAG19247.1"/>
    <property type="molecule type" value="Genomic_DNA"/>
</dbReference>
<evidence type="ECO:0000313" key="1">
    <source>
        <dbReference type="EMBL" id="GAG19247.1"/>
    </source>
</evidence>
<gene>
    <name evidence="1" type="ORF">S01H1_54690</name>
</gene>
<dbReference type="AlphaFoldDB" id="X0W7K3"/>
<name>X0W7K3_9ZZZZ</name>
<sequence>MKNNKVCKSFLIKEGTDENKVQLIQLLNEFPPKGILS</sequence>
<protein>
    <submittedName>
        <fullName evidence="1">Uncharacterized protein</fullName>
    </submittedName>
</protein>
<feature type="non-terminal residue" evidence="1">
    <location>
        <position position="37"/>
    </location>
</feature>